<dbReference type="SMART" id="SM00487">
    <property type="entry name" value="DEXDc"/>
    <property type="match status" value="1"/>
</dbReference>
<sequence length="924" mass="104964">MRQLYHYGVIEAYNATGESKKKTATKVDTYAFTFPQELLDEMNEVIAENGLKRIPVRIPSGTPMCEGGSDTDQFTSLVPEHEVVLSKEPSMSQACVSWCPPIPNWDAWRGCNIDEGPISRLSLRQLSEGIQDNVSHMEVTNSQNPPGETKISQERSKLPVFNSKDQILEAINNNPVVIIRGSTGCGKTTQIPQFILDDYIAKGKGAECNIIVTQPRRISAVSIAERLIQERSEYLDQNASVGYSVRFETLMPRPYGAILFCTIGVLLRKLENGLRGISHVIIDEVHERDVNTDFLLVVIRDMINNFPKLRVVLMSATIDTTIFQDYFGGCPVIEIPGQVHPVTEYFLEDCVEITKFRPTPNDRKKRHDDDVPAEEPEENLNAVVTGNYLPETKSVMARLSEREIHFELIEALLAHIASMKVHGSVLIFLPGWGQIFALVKHLESIKFFNSQRFRILPLHSQIPRDQQRRVFEPVPPGVIKVILSTNIAESSITIDDVVFVIDTCKVKIKLFTSHNNMTVYNTDWASKTNLKQRRGRAGRVRPGYCFFLCSRARYEQLEEFHPPEIFRTPLHELALMVKLLRLGAITTFLSKAIEPPPIHAIVESEVLLRELKALDEKSELTSLGRILARLPVEPRLGKMLVLSCVFKLGGLMAVIIANTSTFPEVFDTSFARRLFHIHRKYRQDRWSDHIAILNTYLDWERVKYSQGEMASMDFCDRNAIMPSVMRITHDAKNQLVDLIKNTQFPERTYSNTQLYDPDVDLLQGLLTLGYYPNVCLHKDKRKVLTTEAKIALMHKTSVNFTNLPEKFPSPFFIFGEKLRTKVVSCKQLSMVTPIHLILFGCKRIEVRSDGLVQLDRWMDLEMDPEVAASIAALRPGLENLILKISENPEACLDLSNAETRLVELVRKLSAYDLITLEKKPPRNI</sequence>
<feature type="domain" description="Helicase C-terminal" evidence="8">
    <location>
        <begin position="408"/>
        <end position="581"/>
    </location>
</feature>
<keyword evidence="10" id="KW-1185">Reference proteome</keyword>
<evidence type="ECO:0000259" key="7">
    <source>
        <dbReference type="PROSITE" id="PS51192"/>
    </source>
</evidence>
<reference evidence="9" key="2">
    <citation type="submission" date="2015-06" db="UniProtKB">
        <authorList>
            <consortium name="EnsemblMetazoa"/>
        </authorList>
    </citation>
    <scope>IDENTIFICATION</scope>
</reference>
<keyword evidence="4" id="KW-0378">Hydrolase</keyword>
<dbReference type="Gene3D" id="1.20.120.1080">
    <property type="match status" value="1"/>
</dbReference>
<dbReference type="SMART" id="SM00490">
    <property type="entry name" value="HELICc"/>
    <property type="match status" value="1"/>
</dbReference>
<dbReference type="InterPro" id="IPR007502">
    <property type="entry name" value="Helicase-assoc_dom"/>
</dbReference>
<dbReference type="AlphaFoldDB" id="T1KY06"/>
<organism evidence="9 10">
    <name type="scientific">Tetranychus urticae</name>
    <name type="common">Two-spotted spider mite</name>
    <dbReference type="NCBI Taxonomy" id="32264"/>
    <lineage>
        <taxon>Eukaryota</taxon>
        <taxon>Metazoa</taxon>
        <taxon>Ecdysozoa</taxon>
        <taxon>Arthropoda</taxon>
        <taxon>Chelicerata</taxon>
        <taxon>Arachnida</taxon>
        <taxon>Acari</taxon>
        <taxon>Acariformes</taxon>
        <taxon>Trombidiformes</taxon>
        <taxon>Prostigmata</taxon>
        <taxon>Eleutherengona</taxon>
        <taxon>Raphignathae</taxon>
        <taxon>Tetranychoidea</taxon>
        <taxon>Tetranychidae</taxon>
        <taxon>Tetranychus</taxon>
    </lineage>
</organism>
<dbReference type="InterPro" id="IPR002464">
    <property type="entry name" value="DNA/RNA_helicase_DEAH_CS"/>
</dbReference>
<name>T1KY06_TETUR</name>
<accession>T1KY06</accession>
<keyword evidence="3" id="KW-0547">Nucleotide-binding</keyword>
<dbReference type="Pfam" id="PF00271">
    <property type="entry name" value="Helicase_C"/>
    <property type="match status" value="1"/>
</dbReference>
<dbReference type="PROSITE" id="PS51194">
    <property type="entry name" value="HELICASE_CTER"/>
    <property type="match status" value="1"/>
</dbReference>
<evidence type="ECO:0000256" key="4">
    <source>
        <dbReference type="ARBA" id="ARBA00022801"/>
    </source>
</evidence>
<dbReference type="SMART" id="SM00847">
    <property type="entry name" value="HA2"/>
    <property type="match status" value="1"/>
</dbReference>
<dbReference type="GO" id="GO:1990904">
    <property type="term" value="C:ribonucleoprotein complex"/>
    <property type="evidence" value="ECO:0007669"/>
    <property type="project" value="TreeGrafter"/>
</dbReference>
<dbReference type="GO" id="GO:0016887">
    <property type="term" value="F:ATP hydrolysis activity"/>
    <property type="evidence" value="ECO:0007669"/>
    <property type="project" value="TreeGrafter"/>
</dbReference>
<dbReference type="GO" id="GO:0003724">
    <property type="term" value="F:RNA helicase activity"/>
    <property type="evidence" value="ECO:0007669"/>
    <property type="project" value="UniProtKB-EC"/>
</dbReference>
<dbReference type="InterPro" id="IPR048333">
    <property type="entry name" value="HA2_WH"/>
</dbReference>
<keyword evidence="6" id="KW-0067">ATP-binding</keyword>
<dbReference type="Proteomes" id="UP000015104">
    <property type="component" value="Unassembled WGS sequence"/>
</dbReference>
<dbReference type="SUPFAM" id="SSF52540">
    <property type="entry name" value="P-loop containing nucleoside triphosphate hydrolases"/>
    <property type="match status" value="1"/>
</dbReference>
<dbReference type="GO" id="GO:0045944">
    <property type="term" value="P:positive regulation of transcription by RNA polymerase II"/>
    <property type="evidence" value="ECO:0007669"/>
    <property type="project" value="TreeGrafter"/>
</dbReference>
<dbReference type="InterPro" id="IPR027417">
    <property type="entry name" value="P-loop_NTPase"/>
</dbReference>
<evidence type="ECO:0000313" key="10">
    <source>
        <dbReference type="Proteomes" id="UP000015104"/>
    </source>
</evidence>
<dbReference type="GO" id="GO:0005524">
    <property type="term" value="F:ATP binding"/>
    <property type="evidence" value="ECO:0007669"/>
    <property type="project" value="UniProtKB-KW"/>
</dbReference>
<dbReference type="EMBL" id="CAEY01000697">
    <property type="status" value="NOT_ANNOTATED_CDS"/>
    <property type="molecule type" value="Genomic_DNA"/>
</dbReference>
<evidence type="ECO:0000256" key="3">
    <source>
        <dbReference type="ARBA" id="ARBA00022741"/>
    </source>
</evidence>
<dbReference type="Pfam" id="PF00270">
    <property type="entry name" value="DEAD"/>
    <property type="match status" value="1"/>
</dbReference>
<dbReference type="Pfam" id="PF07717">
    <property type="entry name" value="OB_NTP_bind"/>
    <property type="match status" value="1"/>
</dbReference>
<dbReference type="InterPro" id="IPR011545">
    <property type="entry name" value="DEAD/DEAH_box_helicase_dom"/>
</dbReference>
<dbReference type="InterPro" id="IPR011709">
    <property type="entry name" value="DEAD-box_helicase_OB_fold"/>
</dbReference>
<evidence type="ECO:0000256" key="6">
    <source>
        <dbReference type="ARBA" id="ARBA00022840"/>
    </source>
</evidence>
<dbReference type="GO" id="GO:0043138">
    <property type="term" value="F:3'-5' DNA helicase activity"/>
    <property type="evidence" value="ECO:0007669"/>
    <property type="project" value="TreeGrafter"/>
</dbReference>
<comment type="similarity">
    <text evidence="1">Belongs to the DEAD box helicase family. DEAH subfamily.</text>
</comment>
<dbReference type="InterPro" id="IPR001650">
    <property type="entry name" value="Helicase_C-like"/>
</dbReference>
<dbReference type="PANTHER" id="PTHR18934:SF119">
    <property type="entry name" value="ATP-DEPENDENT RNA HELICASE A"/>
    <property type="match status" value="1"/>
</dbReference>
<dbReference type="InterPro" id="IPR014001">
    <property type="entry name" value="Helicase_ATP-bd"/>
</dbReference>
<dbReference type="GO" id="GO:0003723">
    <property type="term" value="F:RNA binding"/>
    <property type="evidence" value="ECO:0007669"/>
    <property type="project" value="TreeGrafter"/>
</dbReference>
<evidence type="ECO:0000259" key="8">
    <source>
        <dbReference type="PROSITE" id="PS51194"/>
    </source>
</evidence>
<dbReference type="HOGENOM" id="CLU_001832_1_2_1"/>
<dbReference type="EnsemblMetazoa" id="tetur26g02030.1">
    <property type="protein sequence ID" value="tetur26g02030.1"/>
    <property type="gene ID" value="tetur26g02030"/>
</dbReference>
<evidence type="ECO:0000256" key="2">
    <source>
        <dbReference type="ARBA" id="ARBA00012552"/>
    </source>
</evidence>
<evidence type="ECO:0000313" key="9">
    <source>
        <dbReference type="EnsemblMetazoa" id="tetur26g02030.1"/>
    </source>
</evidence>
<dbReference type="Gene3D" id="3.40.50.300">
    <property type="entry name" value="P-loop containing nucleotide triphosphate hydrolases"/>
    <property type="match status" value="2"/>
</dbReference>
<dbReference type="PANTHER" id="PTHR18934">
    <property type="entry name" value="ATP-DEPENDENT RNA HELICASE"/>
    <property type="match status" value="1"/>
</dbReference>
<reference evidence="10" key="1">
    <citation type="submission" date="2011-08" db="EMBL/GenBank/DDBJ databases">
        <authorList>
            <person name="Rombauts S."/>
        </authorList>
    </citation>
    <scope>NUCLEOTIDE SEQUENCE</scope>
    <source>
        <strain evidence="10">London</strain>
    </source>
</reference>
<dbReference type="PROSITE" id="PS00690">
    <property type="entry name" value="DEAH_ATP_HELICASE"/>
    <property type="match status" value="1"/>
</dbReference>
<feature type="domain" description="Helicase ATP-binding" evidence="7">
    <location>
        <begin position="168"/>
        <end position="336"/>
    </location>
</feature>
<dbReference type="PROSITE" id="PS51192">
    <property type="entry name" value="HELICASE_ATP_BIND_1"/>
    <property type="match status" value="1"/>
</dbReference>
<keyword evidence="5" id="KW-0347">Helicase</keyword>
<protein>
    <recommendedName>
        <fullName evidence="2">RNA helicase</fullName>
        <ecNumber evidence="2">3.6.4.13</ecNumber>
    </recommendedName>
</protein>
<dbReference type="STRING" id="32264.T1KY06"/>
<dbReference type="FunFam" id="3.40.50.300:FF:000284">
    <property type="entry name" value="probable ATP-dependent RNA helicase YTHDC2"/>
    <property type="match status" value="1"/>
</dbReference>
<dbReference type="EC" id="3.6.4.13" evidence="2"/>
<dbReference type="GO" id="GO:0005730">
    <property type="term" value="C:nucleolus"/>
    <property type="evidence" value="ECO:0007669"/>
    <property type="project" value="TreeGrafter"/>
</dbReference>
<dbReference type="GO" id="GO:0050684">
    <property type="term" value="P:regulation of mRNA processing"/>
    <property type="evidence" value="ECO:0007669"/>
    <property type="project" value="TreeGrafter"/>
</dbReference>
<dbReference type="eggNOG" id="KOG0921">
    <property type="taxonomic scope" value="Eukaryota"/>
</dbReference>
<evidence type="ECO:0000256" key="1">
    <source>
        <dbReference type="ARBA" id="ARBA00008792"/>
    </source>
</evidence>
<proteinExistence type="inferred from homology"/>
<dbReference type="Pfam" id="PF04408">
    <property type="entry name" value="WHD_HA2"/>
    <property type="match status" value="1"/>
</dbReference>
<evidence type="ECO:0000256" key="5">
    <source>
        <dbReference type="ARBA" id="ARBA00022806"/>
    </source>
</evidence>
<dbReference type="CDD" id="cd18791">
    <property type="entry name" value="SF2_C_RHA"/>
    <property type="match status" value="1"/>
</dbReference>